<dbReference type="CDD" id="cd17574">
    <property type="entry name" value="REC_OmpR"/>
    <property type="match status" value="1"/>
</dbReference>
<proteinExistence type="predicted"/>
<dbReference type="Gene3D" id="1.10.10.10">
    <property type="entry name" value="Winged helix-like DNA-binding domain superfamily/Winged helix DNA-binding domain"/>
    <property type="match status" value="1"/>
</dbReference>
<evidence type="ECO:0000256" key="5">
    <source>
        <dbReference type="ARBA" id="ARBA00023125"/>
    </source>
</evidence>
<keyword evidence="2 7" id="KW-0597">Phosphoprotein</keyword>
<feature type="domain" description="Response regulatory" evidence="9">
    <location>
        <begin position="6"/>
        <end position="119"/>
    </location>
</feature>
<accession>A0A1D7QRW9</accession>
<dbReference type="CDD" id="cd00383">
    <property type="entry name" value="trans_reg_C"/>
    <property type="match status" value="1"/>
</dbReference>
<dbReference type="Proteomes" id="UP000094463">
    <property type="component" value="Chromosome"/>
</dbReference>
<dbReference type="PROSITE" id="PS50110">
    <property type="entry name" value="RESPONSE_REGULATORY"/>
    <property type="match status" value="1"/>
</dbReference>
<dbReference type="Gene3D" id="3.40.50.2300">
    <property type="match status" value="1"/>
</dbReference>
<dbReference type="Pfam" id="PF00072">
    <property type="entry name" value="Response_reg"/>
    <property type="match status" value="1"/>
</dbReference>
<keyword evidence="12" id="KW-1185">Reference proteome</keyword>
<dbReference type="GO" id="GO:0000976">
    <property type="term" value="F:transcription cis-regulatory region binding"/>
    <property type="evidence" value="ECO:0007669"/>
    <property type="project" value="TreeGrafter"/>
</dbReference>
<dbReference type="PANTHER" id="PTHR48111">
    <property type="entry name" value="REGULATOR OF RPOS"/>
    <property type="match status" value="1"/>
</dbReference>
<feature type="modified residue" description="4-aspartylphosphate" evidence="7">
    <location>
        <position position="55"/>
    </location>
</feature>
<feature type="DNA-binding region" description="OmpR/PhoB-type" evidence="8">
    <location>
        <begin position="130"/>
        <end position="229"/>
    </location>
</feature>
<protein>
    <submittedName>
        <fullName evidence="11">Two-component response regulator</fullName>
    </submittedName>
</protein>
<dbReference type="PANTHER" id="PTHR48111:SF1">
    <property type="entry name" value="TWO-COMPONENT RESPONSE REGULATOR ORR33"/>
    <property type="match status" value="1"/>
</dbReference>
<gene>
    <name evidence="11" type="ORF">BBEV_0370</name>
</gene>
<dbReference type="InterPro" id="IPR036388">
    <property type="entry name" value="WH-like_DNA-bd_sf"/>
</dbReference>
<evidence type="ECO:0000313" key="12">
    <source>
        <dbReference type="Proteomes" id="UP000094463"/>
    </source>
</evidence>
<keyword evidence="5 8" id="KW-0238">DNA-binding</keyword>
<evidence type="ECO:0000259" key="10">
    <source>
        <dbReference type="PROSITE" id="PS51755"/>
    </source>
</evidence>
<evidence type="ECO:0000313" key="11">
    <source>
        <dbReference type="EMBL" id="AOM81764.1"/>
    </source>
</evidence>
<dbReference type="GO" id="GO:0005829">
    <property type="term" value="C:cytosol"/>
    <property type="evidence" value="ECO:0007669"/>
    <property type="project" value="TreeGrafter"/>
</dbReference>
<evidence type="ECO:0000256" key="1">
    <source>
        <dbReference type="ARBA" id="ARBA00004496"/>
    </source>
</evidence>
<evidence type="ECO:0000256" key="4">
    <source>
        <dbReference type="ARBA" id="ARBA00023015"/>
    </source>
</evidence>
<sequence>MTKTKKVLIVDDEADLREMTSKFLNSKGYEVVTAQDGDEALSKTEAYLPDLIVLDIEMPEQNGFEVCERIREQKSIPIIFLSVRRHTIDKVKCFELGGDDYMTKPFDFEELEARIKANIRIYEKNPEDQNEILDFGRLKIDLNHYQCYVNDEPVALTAKEMKLLMHLATNPNQVWTHEQLYDQIWDLNATGFVETVKVHISHLRSKIEARPNQPVYIQTVRGFGYRFSTGSEKVSE</sequence>
<dbReference type="PROSITE" id="PS51755">
    <property type="entry name" value="OMPR_PHOB"/>
    <property type="match status" value="1"/>
</dbReference>
<dbReference type="GO" id="GO:0032993">
    <property type="term" value="C:protein-DNA complex"/>
    <property type="evidence" value="ECO:0007669"/>
    <property type="project" value="TreeGrafter"/>
</dbReference>
<keyword evidence="4" id="KW-0805">Transcription regulation</keyword>
<dbReference type="FunFam" id="3.40.50.2300:FF:000001">
    <property type="entry name" value="DNA-binding response regulator PhoB"/>
    <property type="match status" value="1"/>
</dbReference>
<dbReference type="EMBL" id="CP012502">
    <property type="protein sequence ID" value="AOM81764.1"/>
    <property type="molecule type" value="Genomic_DNA"/>
</dbReference>
<evidence type="ECO:0000256" key="6">
    <source>
        <dbReference type="ARBA" id="ARBA00023163"/>
    </source>
</evidence>
<dbReference type="OrthoDB" id="9790442at2"/>
<dbReference type="InterPro" id="IPR039420">
    <property type="entry name" value="WalR-like"/>
</dbReference>
<dbReference type="GO" id="GO:0006355">
    <property type="term" value="P:regulation of DNA-templated transcription"/>
    <property type="evidence" value="ECO:0007669"/>
    <property type="project" value="InterPro"/>
</dbReference>
<dbReference type="SUPFAM" id="SSF52172">
    <property type="entry name" value="CheY-like"/>
    <property type="match status" value="1"/>
</dbReference>
<dbReference type="Gene3D" id="6.10.250.690">
    <property type="match status" value="1"/>
</dbReference>
<keyword evidence="3" id="KW-0902">Two-component regulatory system</keyword>
<evidence type="ECO:0000259" key="9">
    <source>
        <dbReference type="PROSITE" id="PS50110"/>
    </source>
</evidence>
<dbReference type="FunFam" id="1.10.10.10:FF:000018">
    <property type="entry name" value="DNA-binding response regulator ResD"/>
    <property type="match status" value="1"/>
</dbReference>
<feature type="domain" description="OmpR/PhoB-type" evidence="10">
    <location>
        <begin position="130"/>
        <end position="229"/>
    </location>
</feature>
<dbReference type="RefSeq" id="WP_069363905.1">
    <property type="nucleotide sequence ID" value="NZ_CP012502.1"/>
</dbReference>
<reference evidence="11 12" key="1">
    <citation type="submission" date="2015-08" db="EMBL/GenBank/DDBJ databases">
        <title>The complete genome sequence of Bacillus beveridgei MLTeJB.</title>
        <authorList>
            <person name="Hanson T.E."/>
            <person name="Mesa C."/>
            <person name="Basesman S.M."/>
            <person name="Oremland R.S."/>
        </authorList>
    </citation>
    <scope>NUCLEOTIDE SEQUENCE [LARGE SCALE GENOMIC DNA]</scope>
    <source>
        <strain evidence="11 12">MLTeJB</strain>
    </source>
</reference>
<evidence type="ECO:0000256" key="3">
    <source>
        <dbReference type="ARBA" id="ARBA00023012"/>
    </source>
</evidence>
<evidence type="ECO:0000256" key="2">
    <source>
        <dbReference type="ARBA" id="ARBA00022553"/>
    </source>
</evidence>
<dbReference type="AlphaFoldDB" id="A0A1D7QRW9"/>
<evidence type="ECO:0000256" key="7">
    <source>
        <dbReference type="PROSITE-ProRule" id="PRU00169"/>
    </source>
</evidence>
<dbReference type="InterPro" id="IPR011006">
    <property type="entry name" value="CheY-like_superfamily"/>
</dbReference>
<name>A0A1D7QRW9_9BACI</name>
<dbReference type="InterPro" id="IPR001789">
    <property type="entry name" value="Sig_transdc_resp-reg_receiver"/>
</dbReference>
<keyword evidence="6" id="KW-0804">Transcription</keyword>
<dbReference type="KEGG" id="bbev:BBEV_0370"/>
<dbReference type="Pfam" id="PF00486">
    <property type="entry name" value="Trans_reg_C"/>
    <property type="match status" value="1"/>
</dbReference>
<dbReference type="InterPro" id="IPR001867">
    <property type="entry name" value="OmpR/PhoB-type_DNA-bd"/>
</dbReference>
<comment type="subcellular location">
    <subcellularLocation>
        <location evidence="1">Cytoplasm</location>
    </subcellularLocation>
</comment>
<evidence type="ECO:0000256" key="8">
    <source>
        <dbReference type="PROSITE-ProRule" id="PRU01091"/>
    </source>
</evidence>
<dbReference type="SMART" id="SM00448">
    <property type="entry name" value="REC"/>
    <property type="match status" value="1"/>
</dbReference>
<dbReference type="SMART" id="SM00862">
    <property type="entry name" value="Trans_reg_C"/>
    <property type="match status" value="1"/>
</dbReference>
<dbReference type="STRING" id="632773.BBEV_0370"/>
<dbReference type="GO" id="GO:0000156">
    <property type="term" value="F:phosphorelay response regulator activity"/>
    <property type="evidence" value="ECO:0007669"/>
    <property type="project" value="TreeGrafter"/>
</dbReference>
<organism evidence="11 12">
    <name type="scientific">Salisediminibacterium beveridgei</name>
    <dbReference type="NCBI Taxonomy" id="632773"/>
    <lineage>
        <taxon>Bacteria</taxon>
        <taxon>Bacillati</taxon>
        <taxon>Bacillota</taxon>
        <taxon>Bacilli</taxon>
        <taxon>Bacillales</taxon>
        <taxon>Bacillaceae</taxon>
        <taxon>Salisediminibacterium</taxon>
    </lineage>
</organism>